<keyword evidence="2" id="KW-0812">Transmembrane</keyword>
<evidence type="ECO:0000313" key="5">
    <source>
        <dbReference type="Proteomes" id="UP000654075"/>
    </source>
</evidence>
<dbReference type="SUPFAM" id="SSF54236">
    <property type="entry name" value="Ubiquitin-like"/>
    <property type="match status" value="1"/>
</dbReference>
<dbReference type="Proteomes" id="UP000654075">
    <property type="component" value="Unassembled WGS sequence"/>
</dbReference>
<feature type="transmembrane region" description="Helical" evidence="2">
    <location>
        <begin position="28"/>
        <end position="45"/>
    </location>
</feature>
<evidence type="ECO:0000259" key="3">
    <source>
        <dbReference type="PROSITE" id="PS50053"/>
    </source>
</evidence>
<evidence type="ECO:0000256" key="2">
    <source>
        <dbReference type="SAM" id="Phobius"/>
    </source>
</evidence>
<organism evidence="4 5">
    <name type="scientific">Polarella glacialis</name>
    <name type="common">Dinoflagellate</name>
    <dbReference type="NCBI Taxonomy" id="89957"/>
    <lineage>
        <taxon>Eukaryota</taxon>
        <taxon>Sar</taxon>
        <taxon>Alveolata</taxon>
        <taxon>Dinophyceae</taxon>
        <taxon>Suessiales</taxon>
        <taxon>Suessiaceae</taxon>
        <taxon>Polarella</taxon>
    </lineage>
</organism>
<feature type="region of interest" description="Disordered" evidence="1">
    <location>
        <begin position="301"/>
        <end position="334"/>
    </location>
</feature>
<feature type="region of interest" description="Disordered" evidence="1">
    <location>
        <begin position="79"/>
        <end position="179"/>
    </location>
</feature>
<name>A0A813H2C8_POLGL</name>
<feature type="compositionally biased region" description="Polar residues" evidence="1">
    <location>
        <begin position="99"/>
        <end position="115"/>
    </location>
</feature>
<feature type="compositionally biased region" description="Polar residues" evidence="1">
    <location>
        <begin position="310"/>
        <end position="323"/>
    </location>
</feature>
<gene>
    <name evidence="4" type="ORF">PGLA1383_LOCUS47846</name>
</gene>
<dbReference type="OMA" id="IFWVRLP"/>
<dbReference type="OrthoDB" id="10547261at2759"/>
<dbReference type="CDD" id="cd17039">
    <property type="entry name" value="Ubl_ubiquitin_like"/>
    <property type="match status" value="1"/>
</dbReference>
<keyword evidence="2" id="KW-0472">Membrane</keyword>
<evidence type="ECO:0000313" key="4">
    <source>
        <dbReference type="EMBL" id="CAE8631845.1"/>
    </source>
</evidence>
<proteinExistence type="predicted"/>
<protein>
    <recommendedName>
        <fullName evidence="3">Ubiquitin-like domain-containing protein</fullName>
    </recommendedName>
</protein>
<feature type="compositionally biased region" description="Low complexity" evidence="1">
    <location>
        <begin position="116"/>
        <end position="144"/>
    </location>
</feature>
<evidence type="ECO:0000256" key="1">
    <source>
        <dbReference type="SAM" id="MobiDB-lite"/>
    </source>
</evidence>
<feature type="compositionally biased region" description="Low complexity" evidence="1">
    <location>
        <begin position="79"/>
        <end position="98"/>
    </location>
</feature>
<feature type="domain" description="Ubiquitin-like" evidence="3">
    <location>
        <begin position="329"/>
        <end position="416"/>
    </location>
</feature>
<keyword evidence="2" id="KW-1133">Transmembrane helix</keyword>
<comment type="caution">
    <text evidence="4">The sequence shown here is derived from an EMBL/GenBank/DDBJ whole genome shotgun (WGS) entry which is preliminary data.</text>
</comment>
<dbReference type="InterPro" id="IPR000626">
    <property type="entry name" value="Ubiquitin-like_dom"/>
</dbReference>
<dbReference type="Pfam" id="PF00240">
    <property type="entry name" value="ubiquitin"/>
    <property type="match status" value="1"/>
</dbReference>
<accession>A0A813H2C8</accession>
<dbReference type="InterPro" id="IPR029071">
    <property type="entry name" value="Ubiquitin-like_domsf"/>
</dbReference>
<feature type="compositionally biased region" description="Low complexity" evidence="1">
    <location>
        <begin position="153"/>
        <end position="169"/>
    </location>
</feature>
<dbReference type="EMBL" id="CAJNNV010030227">
    <property type="protein sequence ID" value="CAE8631845.1"/>
    <property type="molecule type" value="Genomic_DNA"/>
</dbReference>
<reference evidence="4" key="1">
    <citation type="submission" date="2021-02" db="EMBL/GenBank/DDBJ databases">
        <authorList>
            <person name="Dougan E. K."/>
            <person name="Rhodes N."/>
            <person name="Thang M."/>
            <person name="Chan C."/>
        </authorList>
    </citation>
    <scope>NUCLEOTIDE SEQUENCE</scope>
</reference>
<dbReference type="AlphaFoldDB" id="A0A813H2C8"/>
<keyword evidence="5" id="KW-1185">Reference proteome</keyword>
<dbReference type="PROSITE" id="PS50053">
    <property type="entry name" value="UBIQUITIN_2"/>
    <property type="match status" value="1"/>
</dbReference>
<sequence>MEEELFGGDADADFAQFGADSEEWSVGAVHWAAILAIGCLVWWLLSSRGARPGGVRDGSGIRPDAEELRRKRLEAFKAPAAAASRPAEPAATAPVQAATSKHSIASEETSSTDQCSSNTSTEISSSATVNTTATKSSGSNSSAEGGEGLRQRPVPVVSSSTAAASDEAPGGSGRSTAAAADVAGEVTQVLTTPAPKIEAAEARSLHQDFAIRARGSLRGSQVNRSVEGLSASTLVGQLQLLVLEAFQPEAEGCRLRLFFNGKELKSDAQTIGQLGIVAGTSLQVMFITAVGAATAAAARQPELEDPIPSSGATASQLSSQSTRPRPVATPLSVRVQGSLDVGTGPSVSKFELEDVSTADSVAELEARVRSAFGTGDDVRPRLFYMGKELKDEAAFLGEVGLKPNASITIQAMFVAGQPRGPPSSLAMQGAGAAPGAAAAAPDPASSATALAAAAGVLGSQQQAETADAVMAAAAAAGCNTAALLPGASTGSTAGGAQETSPASPKEAWGAMAALEVQLSRETDLSEDANVRQASGLLRQMLTTATHDSNPAILNFAKAALPDLWKIWSFDPTREHLKGFLALRAVHVASAYQGNENASGLSSSSSSST</sequence>